<keyword evidence="2" id="KW-0378">Hydrolase</keyword>
<dbReference type="AlphaFoldDB" id="X1H6J1"/>
<feature type="non-terminal residue" evidence="4">
    <location>
        <position position="1"/>
    </location>
</feature>
<feature type="domain" description="Sulfatase N-terminal" evidence="3">
    <location>
        <begin position="2"/>
        <end position="269"/>
    </location>
</feature>
<dbReference type="GO" id="GO:0008484">
    <property type="term" value="F:sulfuric ester hydrolase activity"/>
    <property type="evidence" value="ECO:0007669"/>
    <property type="project" value="TreeGrafter"/>
</dbReference>
<evidence type="ECO:0000256" key="2">
    <source>
        <dbReference type="ARBA" id="ARBA00022801"/>
    </source>
</evidence>
<dbReference type="InterPro" id="IPR000917">
    <property type="entry name" value="Sulfatase_N"/>
</dbReference>
<accession>X1H6J1</accession>
<dbReference type="PANTHER" id="PTHR45953">
    <property type="entry name" value="IDURONATE 2-SULFATASE"/>
    <property type="match status" value="1"/>
</dbReference>
<name>X1H6J1_9ZZZZ</name>
<dbReference type="GO" id="GO:0046872">
    <property type="term" value="F:metal ion binding"/>
    <property type="evidence" value="ECO:0007669"/>
    <property type="project" value="UniProtKB-KW"/>
</dbReference>
<proteinExistence type="predicted"/>
<dbReference type="EMBL" id="BARU01026631">
    <property type="protein sequence ID" value="GAH64982.1"/>
    <property type="molecule type" value="Genomic_DNA"/>
</dbReference>
<evidence type="ECO:0000256" key="1">
    <source>
        <dbReference type="ARBA" id="ARBA00022723"/>
    </source>
</evidence>
<gene>
    <name evidence="4" type="ORF">S03H2_42755</name>
</gene>
<sequence length="271" mass="31604">NRATLHTGLYPNMHGVRSNGINLREDLPNIAQILMKRGWRTAVMGKTHFQFMSPPYRRKTKSAECWGDWLAEEAGNNPVKGNFPLPYYGFQEVEFATGNGTICVGHYLDWLEKKSPKHAEFVKKKWRRIDNYFSLWCDKGFPEELYSTTYIKERTIAFLERHARGDYGDNPFYLHCSFLDPHYPLCPPGKYYDMYKPEEIELPPNFKDAKNLYSHKFLGPLLKNPPFFRAFLRETNEEETRKFIALTYGSVALIDYSIGEILSTLKKLGYA</sequence>
<dbReference type="SUPFAM" id="SSF53649">
    <property type="entry name" value="Alkaline phosphatase-like"/>
    <property type="match status" value="1"/>
</dbReference>
<keyword evidence="1" id="KW-0479">Metal-binding</keyword>
<dbReference type="Pfam" id="PF00884">
    <property type="entry name" value="Sulfatase"/>
    <property type="match status" value="1"/>
</dbReference>
<evidence type="ECO:0000313" key="4">
    <source>
        <dbReference type="EMBL" id="GAH64982.1"/>
    </source>
</evidence>
<dbReference type="Gene3D" id="3.40.720.10">
    <property type="entry name" value="Alkaline Phosphatase, subunit A"/>
    <property type="match status" value="1"/>
</dbReference>
<feature type="non-terminal residue" evidence="4">
    <location>
        <position position="271"/>
    </location>
</feature>
<evidence type="ECO:0000259" key="3">
    <source>
        <dbReference type="Pfam" id="PF00884"/>
    </source>
</evidence>
<comment type="caution">
    <text evidence="4">The sequence shown here is derived from an EMBL/GenBank/DDBJ whole genome shotgun (WGS) entry which is preliminary data.</text>
</comment>
<dbReference type="GO" id="GO:0005737">
    <property type="term" value="C:cytoplasm"/>
    <property type="evidence" value="ECO:0007669"/>
    <property type="project" value="TreeGrafter"/>
</dbReference>
<dbReference type="InterPro" id="IPR017850">
    <property type="entry name" value="Alkaline_phosphatase_core_sf"/>
</dbReference>
<reference evidence="4" key="1">
    <citation type="journal article" date="2014" name="Front. Microbiol.">
        <title>High frequency of phylogenetically diverse reductive dehalogenase-homologous genes in deep subseafloor sedimentary metagenomes.</title>
        <authorList>
            <person name="Kawai M."/>
            <person name="Futagami T."/>
            <person name="Toyoda A."/>
            <person name="Takaki Y."/>
            <person name="Nishi S."/>
            <person name="Hori S."/>
            <person name="Arai W."/>
            <person name="Tsubouchi T."/>
            <person name="Morono Y."/>
            <person name="Uchiyama I."/>
            <person name="Ito T."/>
            <person name="Fujiyama A."/>
            <person name="Inagaki F."/>
            <person name="Takami H."/>
        </authorList>
    </citation>
    <scope>NUCLEOTIDE SEQUENCE</scope>
    <source>
        <strain evidence="4">Expedition CK06-06</strain>
    </source>
</reference>
<organism evidence="4">
    <name type="scientific">marine sediment metagenome</name>
    <dbReference type="NCBI Taxonomy" id="412755"/>
    <lineage>
        <taxon>unclassified sequences</taxon>
        <taxon>metagenomes</taxon>
        <taxon>ecological metagenomes</taxon>
    </lineage>
</organism>
<protein>
    <recommendedName>
        <fullName evidence="3">Sulfatase N-terminal domain-containing protein</fullName>
    </recommendedName>
</protein>
<dbReference type="PANTHER" id="PTHR45953:SF1">
    <property type="entry name" value="IDURONATE 2-SULFATASE"/>
    <property type="match status" value="1"/>
</dbReference>